<feature type="domain" description="Peptidase M3A/M3B catalytic" evidence="8">
    <location>
        <begin position="225"/>
        <end position="678"/>
    </location>
</feature>
<dbReference type="FunFam" id="3.40.390.10:FF:000009">
    <property type="entry name" value="Oligopeptidase A"/>
    <property type="match status" value="1"/>
</dbReference>
<dbReference type="PANTHER" id="PTHR43660:SF1">
    <property type="entry name" value="DIPEPTIDYL CARBOXYPEPTIDASE"/>
    <property type="match status" value="1"/>
</dbReference>
<proteinExistence type="inferred from homology"/>
<dbReference type="GO" id="GO:0005829">
    <property type="term" value="C:cytosol"/>
    <property type="evidence" value="ECO:0007669"/>
    <property type="project" value="TreeGrafter"/>
</dbReference>
<evidence type="ECO:0000256" key="2">
    <source>
        <dbReference type="ARBA" id="ARBA00022670"/>
    </source>
</evidence>
<dbReference type="InterPro" id="IPR024079">
    <property type="entry name" value="MetalloPept_cat_dom_sf"/>
</dbReference>
<evidence type="ECO:0000313" key="10">
    <source>
        <dbReference type="Proteomes" id="UP000245507"/>
    </source>
</evidence>
<keyword evidence="10" id="KW-1185">Reference proteome</keyword>
<dbReference type="OrthoDB" id="9773538at2"/>
<protein>
    <submittedName>
        <fullName evidence="9">Peptidase M3</fullName>
    </submittedName>
</protein>
<keyword evidence="6 7" id="KW-0482">Metalloprotease</keyword>
<dbReference type="InterPro" id="IPR024077">
    <property type="entry name" value="Neurolysin/TOP_dom2"/>
</dbReference>
<dbReference type="InterPro" id="IPR034005">
    <property type="entry name" value="M3A_DCP"/>
</dbReference>
<dbReference type="GO" id="GO:0006508">
    <property type="term" value="P:proteolysis"/>
    <property type="evidence" value="ECO:0007669"/>
    <property type="project" value="UniProtKB-KW"/>
</dbReference>
<dbReference type="Proteomes" id="UP000245507">
    <property type="component" value="Unassembled WGS sequence"/>
</dbReference>
<keyword evidence="3 7" id="KW-0479">Metal-binding</keyword>
<keyword evidence="2 7" id="KW-0645">Protease</keyword>
<dbReference type="InterPro" id="IPR001567">
    <property type="entry name" value="Pept_M3A_M3B_dom"/>
</dbReference>
<dbReference type="GO" id="GO:0046872">
    <property type="term" value="F:metal ion binding"/>
    <property type="evidence" value="ECO:0007669"/>
    <property type="project" value="UniProtKB-UniRule"/>
</dbReference>
<organism evidence="9 10">
    <name type="scientific">Nocardioides silvaticus</name>
    <dbReference type="NCBI Taxonomy" id="2201891"/>
    <lineage>
        <taxon>Bacteria</taxon>
        <taxon>Bacillati</taxon>
        <taxon>Actinomycetota</taxon>
        <taxon>Actinomycetes</taxon>
        <taxon>Propionibacteriales</taxon>
        <taxon>Nocardioidaceae</taxon>
        <taxon>Nocardioides</taxon>
    </lineage>
</organism>
<keyword evidence="4 7" id="KW-0378">Hydrolase</keyword>
<evidence type="ECO:0000256" key="6">
    <source>
        <dbReference type="ARBA" id="ARBA00023049"/>
    </source>
</evidence>
<evidence type="ECO:0000256" key="1">
    <source>
        <dbReference type="ARBA" id="ARBA00006040"/>
    </source>
</evidence>
<evidence type="ECO:0000256" key="3">
    <source>
        <dbReference type="ARBA" id="ARBA00022723"/>
    </source>
</evidence>
<keyword evidence="5 7" id="KW-0862">Zinc</keyword>
<comment type="cofactor">
    <cofactor evidence="7">
        <name>Zn(2+)</name>
        <dbReference type="ChEBI" id="CHEBI:29105"/>
    </cofactor>
    <text evidence="7">Binds 1 zinc ion.</text>
</comment>
<gene>
    <name evidence="9" type="ORF">DJ010_11660</name>
</gene>
<comment type="caution">
    <text evidence="9">The sequence shown here is derived from an EMBL/GenBank/DDBJ whole genome shotgun (WGS) entry which is preliminary data.</text>
</comment>
<dbReference type="SUPFAM" id="SSF55486">
    <property type="entry name" value="Metalloproteases ('zincins'), catalytic domain"/>
    <property type="match status" value="1"/>
</dbReference>
<dbReference type="RefSeq" id="WP_109693926.1">
    <property type="nucleotide sequence ID" value="NZ_QGDD01000004.1"/>
</dbReference>
<evidence type="ECO:0000256" key="5">
    <source>
        <dbReference type="ARBA" id="ARBA00022833"/>
    </source>
</evidence>
<reference evidence="9 10" key="1">
    <citation type="submission" date="2018-05" db="EMBL/GenBank/DDBJ databases">
        <title>Nocardioides silvaticus genome.</title>
        <authorList>
            <person name="Li C."/>
            <person name="Wang G."/>
        </authorList>
    </citation>
    <scope>NUCLEOTIDE SEQUENCE [LARGE SCALE GENOMIC DNA]</scope>
    <source>
        <strain evidence="9 10">CCTCC AB 2018079</strain>
    </source>
</reference>
<dbReference type="Gene3D" id="3.40.390.10">
    <property type="entry name" value="Collagenase (Catalytic Domain)"/>
    <property type="match status" value="1"/>
</dbReference>
<name>A0A316TEY1_9ACTN</name>
<evidence type="ECO:0000313" key="9">
    <source>
        <dbReference type="EMBL" id="PWN03020.1"/>
    </source>
</evidence>
<dbReference type="Gene3D" id="1.10.1370.40">
    <property type="match status" value="1"/>
</dbReference>
<dbReference type="Pfam" id="PF01432">
    <property type="entry name" value="Peptidase_M3"/>
    <property type="match status" value="1"/>
</dbReference>
<dbReference type="PANTHER" id="PTHR43660">
    <property type="entry name" value="DIPEPTIDYL CARBOXYPEPTIDASE"/>
    <property type="match status" value="1"/>
</dbReference>
<dbReference type="GO" id="GO:0004222">
    <property type="term" value="F:metalloendopeptidase activity"/>
    <property type="evidence" value="ECO:0007669"/>
    <property type="project" value="InterPro"/>
</dbReference>
<dbReference type="InterPro" id="IPR045090">
    <property type="entry name" value="Pept_M3A_M3B"/>
</dbReference>
<sequence length="680" mass="75044">MHPLLMPSDLPYQLPRFADFTDDQLAAAIDEGMTAQLETVAAITADPEPATFDNTVVPLERSGEPLARVLRVFYNKASADTNEQIDQLRATYAPRLAAHADAIALDPVLYERLLAVHEQRDQLDPESRYLVERHVVELTLAGAALDDDDKARLRKLNEEISAQETAFEITLQADTNDLAVVIDDEADLAGLTPGEISAAAAAAASRGLEGKWLLTLVLPTAHPHLASLTDRDVRRRLSEAQRARGSRGGAHDTRQIALDVLRLRAERARLLGFANHAELVTKDNTAGTPAAVREMLARLAAPAARNARREQEALSAQAGFAVEAHDWPFYAGQVRAAEYDVDLAALRPWFEAERVLQDGVFFAAGRLYGLTFTEREDLEGYHPDVRVFEVFRDPSTDSGTTEPIGLYLLDLYTRDSKRGGAWMSSFVEQSTLLGVETAVVYNNLNVPKPAPGEATLLTYDETRTLFHEFGHALHGLLARATYPKFSGTSVFRDFVEYPSQVNEMWMLWPEVLANYAVHHETGEPIPADVVDRIKASSTFNEGFGTSEYLAAALLDLAWHELGPDEVPTDPDDVLRFEAEALAAVGLDNPAVPTRYSTPYFAHSMSSGYASAYYSYIWSEVLDADTVKWFEENGGLTRENGALYEKYVIGIGGTKDPLTSYAEWRGRPAPIEPLLERRGLA</sequence>
<dbReference type="AlphaFoldDB" id="A0A316TEY1"/>
<dbReference type="CDD" id="cd06456">
    <property type="entry name" value="M3A_DCP"/>
    <property type="match status" value="1"/>
</dbReference>
<evidence type="ECO:0000259" key="8">
    <source>
        <dbReference type="Pfam" id="PF01432"/>
    </source>
</evidence>
<dbReference type="EMBL" id="QGDD01000004">
    <property type="protein sequence ID" value="PWN03020.1"/>
    <property type="molecule type" value="Genomic_DNA"/>
</dbReference>
<evidence type="ECO:0000256" key="4">
    <source>
        <dbReference type="ARBA" id="ARBA00022801"/>
    </source>
</evidence>
<comment type="similarity">
    <text evidence="1 7">Belongs to the peptidase M3 family.</text>
</comment>
<accession>A0A316TEY1</accession>
<evidence type="ECO:0000256" key="7">
    <source>
        <dbReference type="RuleBase" id="RU003435"/>
    </source>
</evidence>
<dbReference type="GO" id="GO:0004180">
    <property type="term" value="F:carboxypeptidase activity"/>
    <property type="evidence" value="ECO:0007669"/>
    <property type="project" value="TreeGrafter"/>
</dbReference>
<dbReference type="Gene3D" id="1.10.1370.10">
    <property type="entry name" value="Neurolysin, domain 3"/>
    <property type="match status" value="1"/>
</dbReference>